<dbReference type="EMBL" id="LR031872">
    <property type="protein sequence ID" value="VDC92070.1"/>
    <property type="molecule type" value="Genomic_DNA"/>
</dbReference>
<sequence>MATKSSSLVSLVLSLILLQLFVSSQVCLTEAIRIPR</sequence>
<evidence type="ECO:0000313" key="1">
    <source>
        <dbReference type="EMBL" id="VDC92070.1"/>
    </source>
</evidence>
<organism evidence="1">
    <name type="scientific">Brassica oleracea</name>
    <name type="common">Wild cabbage</name>
    <dbReference type="NCBI Taxonomy" id="3712"/>
    <lineage>
        <taxon>Eukaryota</taxon>
        <taxon>Viridiplantae</taxon>
        <taxon>Streptophyta</taxon>
        <taxon>Embryophyta</taxon>
        <taxon>Tracheophyta</taxon>
        <taxon>Spermatophyta</taxon>
        <taxon>Magnoliopsida</taxon>
        <taxon>eudicotyledons</taxon>
        <taxon>Gunneridae</taxon>
        <taxon>Pentapetalae</taxon>
        <taxon>rosids</taxon>
        <taxon>malvids</taxon>
        <taxon>Brassicales</taxon>
        <taxon>Brassicaceae</taxon>
        <taxon>Brassiceae</taxon>
        <taxon>Brassica</taxon>
    </lineage>
</organism>
<accession>A0A3P6B2A1</accession>
<gene>
    <name evidence="1" type="ORF">BOLC3T16154H</name>
</gene>
<name>A0A3P6B2A1_BRAOL</name>
<reference evidence="1" key="1">
    <citation type="submission" date="2018-11" db="EMBL/GenBank/DDBJ databases">
        <authorList>
            <consortium name="Genoscope - CEA"/>
            <person name="William W."/>
        </authorList>
    </citation>
    <scope>NUCLEOTIDE SEQUENCE</scope>
</reference>
<proteinExistence type="predicted"/>
<dbReference type="AlphaFoldDB" id="A0A3P6B2A1"/>
<protein>
    <submittedName>
        <fullName evidence="1">Uncharacterized protein</fullName>
    </submittedName>
</protein>